<dbReference type="Pfam" id="PF08668">
    <property type="entry name" value="HDOD"/>
    <property type="match status" value="1"/>
</dbReference>
<sequence>MTNNPEARAILTTKTETPPSRMNSTQAWVTYLSKVELPVLANTLRRIGELTDSSNSTVNELANVILNDAQLTSQVLRLSNTVFYNQTRTQVSTVSRAITLIGFDAVKSMAISSLIVDSLLKRNDRPHLLRCLARAIHAAVQARCLLPKRNEHALEEVFIGALLMNIGELAFWSCETEQASELESRLREGEPTLEAQKAALHTTFTEITRGLVDAWSLGPFIREVVAPGQANSKAASLVRHSVEMARLSENGWRGDDMEKVMEALGQDIGENPAAVRDQLKVNAGEAARVAVSLGIPQVTALMPGSQGSSGEEAVRAPEVDPNLQLQILRDLTHSLTDKPDINEVCQLVIEGIHRAIGMQRVVLLMSDRSGLELVPRKLGGRGTEAWKDNFTIRKDGTGPLGALLPHADCSVYLPKSKTEGVAYDRWLGNVPALIGPLKAKGRLVGLFYADNAAADYVPSDDQLTAFGHFVQNAQLCITLLSSH</sequence>
<gene>
    <name evidence="2" type="ORF">MARSALSMR5_00008</name>
</gene>
<accession>A0A1W6K3Y9</accession>
<evidence type="ECO:0000313" key="3">
    <source>
        <dbReference type="Proteomes" id="UP000193100"/>
    </source>
</evidence>
<organism evidence="2 3">
    <name type="scientific">Marinobacter salarius</name>
    <dbReference type="NCBI Taxonomy" id="1420917"/>
    <lineage>
        <taxon>Bacteria</taxon>
        <taxon>Pseudomonadati</taxon>
        <taxon>Pseudomonadota</taxon>
        <taxon>Gammaproteobacteria</taxon>
        <taxon>Pseudomonadales</taxon>
        <taxon>Marinobacteraceae</taxon>
        <taxon>Marinobacter</taxon>
    </lineage>
</organism>
<dbReference type="Gene3D" id="1.10.3210.10">
    <property type="entry name" value="Hypothetical protein af1432"/>
    <property type="match status" value="1"/>
</dbReference>
<evidence type="ECO:0000259" key="1">
    <source>
        <dbReference type="PROSITE" id="PS51833"/>
    </source>
</evidence>
<dbReference type="Proteomes" id="UP000193100">
    <property type="component" value="Chromosome"/>
</dbReference>
<dbReference type="InterPro" id="IPR052340">
    <property type="entry name" value="RNase_Y/CdgJ"/>
</dbReference>
<protein>
    <submittedName>
        <fullName evidence="2">HDOD domain protein</fullName>
    </submittedName>
</protein>
<dbReference type="PANTHER" id="PTHR33525:SF3">
    <property type="entry name" value="RIBONUCLEASE Y"/>
    <property type="match status" value="1"/>
</dbReference>
<feature type="domain" description="HDOD" evidence="1">
    <location>
        <begin position="37"/>
        <end position="231"/>
    </location>
</feature>
<dbReference type="InterPro" id="IPR029016">
    <property type="entry name" value="GAF-like_dom_sf"/>
</dbReference>
<dbReference type="SUPFAM" id="SSF109604">
    <property type="entry name" value="HD-domain/PDEase-like"/>
    <property type="match status" value="1"/>
</dbReference>
<dbReference type="EMBL" id="CP020931">
    <property type="protein sequence ID" value="ARM82115.1"/>
    <property type="molecule type" value="Genomic_DNA"/>
</dbReference>
<name>A0A1W6K3Y9_9GAMM</name>
<dbReference type="InterPro" id="IPR013976">
    <property type="entry name" value="HDOD"/>
</dbReference>
<evidence type="ECO:0000313" key="2">
    <source>
        <dbReference type="EMBL" id="ARM82115.1"/>
    </source>
</evidence>
<proteinExistence type="predicted"/>
<dbReference type="AlphaFoldDB" id="A0A1W6K3Y9"/>
<dbReference type="SUPFAM" id="SSF55781">
    <property type="entry name" value="GAF domain-like"/>
    <property type="match status" value="1"/>
</dbReference>
<dbReference type="PANTHER" id="PTHR33525">
    <property type="match status" value="1"/>
</dbReference>
<dbReference type="Gene3D" id="3.30.450.40">
    <property type="match status" value="1"/>
</dbReference>
<dbReference type="PROSITE" id="PS51833">
    <property type="entry name" value="HDOD"/>
    <property type="match status" value="1"/>
</dbReference>
<reference evidence="2 3" key="1">
    <citation type="submission" date="2017-04" db="EMBL/GenBank/DDBJ databases">
        <title>Genome Sequence of Marinobacter salarius strain SMR5 Isolated from a culture of the Diatom Skeletonema marinoi.</title>
        <authorList>
            <person name="Topel M."/>
            <person name="Pinder M.I.M."/>
            <person name="Johansson O.N."/>
            <person name="Kourtchenko O."/>
            <person name="Godhe A."/>
            <person name="Clarke A.K."/>
        </authorList>
    </citation>
    <scope>NUCLEOTIDE SEQUENCE [LARGE SCALE GENOMIC DNA]</scope>
    <source>
        <strain evidence="2 3">SMR5</strain>
    </source>
</reference>